<gene>
    <name evidence="2" type="ORF">H6P81_017720</name>
</gene>
<name>A0AAV7E1V7_ARIFI</name>
<reference evidence="2 3" key="1">
    <citation type="submission" date="2021-07" db="EMBL/GenBank/DDBJ databases">
        <title>The Aristolochia fimbriata genome: insights into angiosperm evolution, floral development and chemical biosynthesis.</title>
        <authorList>
            <person name="Jiao Y."/>
        </authorList>
    </citation>
    <scope>NUCLEOTIDE SEQUENCE [LARGE SCALE GENOMIC DNA]</scope>
    <source>
        <strain evidence="2">IBCAS-2021</strain>
        <tissue evidence="2">Leaf</tissue>
    </source>
</reference>
<sequence length="161" mass="17646">MDFFAKKITFPPPPSRRIDQSTIDDRLSPNAEEKEGKTELAALQAELDRMNEENQRLRGMLSQVSNNYNALQMHFVSFMDLGPEATIVETDEPSQSSSEGRTPGERSGSPQNNAEVVSKEHPVGQSIIGNGNKIVPFDQDKSSDQVGDGRGAAGKREESPD</sequence>
<dbReference type="EMBL" id="JAINDJ010000007">
    <property type="protein sequence ID" value="KAG9441866.1"/>
    <property type="molecule type" value="Genomic_DNA"/>
</dbReference>
<feature type="region of interest" description="Disordered" evidence="1">
    <location>
        <begin position="1"/>
        <end position="37"/>
    </location>
</feature>
<dbReference type="InterPro" id="IPR044810">
    <property type="entry name" value="WRKY_plant"/>
</dbReference>
<dbReference type="PANTHER" id="PTHR31429">
    <property type="entry name" value="WRKY TRANSCRIPTION FACTOR 36-RELATED"/>
    <property type="match status" value="1"/>
</dbReference>
<accession>A0AAV7E1V7</accession>
<dbReference type="GO" id="GO:0003700">
    <property type="term" value="F:DNA-binding transcription factor activity"/>
    <property type="evidence" value="ECO:0007669"/>
    <property type="project" value="InterPro"/>
</dbReference>
<dbReference type="AlphaFoldDB" id="A0AAV7E1V7"/>
<keyword evidence="3" id="KW-1185">Reference proteome</keyword>
<protein>
    <submittedName>
        <fullName evidence="2">Uncharacterized protein</fullName>
    </submittedName>
</protein>
<proteinExistence type="predicted"/>
<evidence type="ECO:0000313" key="3">
    <source>
        <dbReference type="Proteomes" id="UP000825729"/>
    </source>
</evidence>
<feature type="compositionally biased region" description="Basic and acidic residues" evidence="1">
    <location>
        <begin position="16"/>
        <end position="37"/>
    </location>
</feature>
<dbReference type="Proteomes" id="UP000825729">
    <property type="component" value="Unassembled WGS sequence"/>
</dbReference>
<comment type="caution">
    <text evidence="2">The sequence shown here is derived from an EMBL/GenBank/DDBJ whole genome shotgun (WGS) entry which is preliminary data.</text>
</comment>
<dbReference type="PANTHER" id="PTHR31429:SF106">
    <property type="entry name" value="WRKY TRANSCRIPTION FACTOR 31-RELATED"/>
    <property type="match status" value="1"/>
</dbReference>
<feature type="region of interest" description="Disordered" evidence="1">
    <location>
        <begin position="84"/>
        <end position="161"/>
    </location>
</feature>
<organism evidence="2 3">
    <name type="scientific">Aristolochia fimbriata</name>
    <name type="common">White veined hardy Dutchman's pipe vine</name>
    <dbReference type="NCBI Taxonomy" id="158543"/>
    <lineage>
        <taxon>Eukaryota</taxon>
        <taxon>Viridiplantae</taxon>
        <taxon>Streptophyta</taxon>
        <taxon>Embryophyta</taxon>
        <taxon>Tracheophyta</taxon>
        <taxon>Spermatophyta</taxon>
        <taxon>Magnoliopsida</taxon>
        <taxon>Magnoliidae</taxon>
        <taxon>Piperales</taxon>
        <taxon>Aristolochiaceae</taxon>
        <taxon>Aristolochia</taxon>
    </lineage>
</organism>
<evidence type="ECO:0000256" key="1">
    <source>
        <dbReference type="SAM" id="MobiDB-lite"/>
    </source>
</evidence>
<evidence type="ECO:0000313" key="2">
    <source>
        <dbReference type="EMBL" id="KAG9441866.1"/>
    </source>
</evidence>